<dbReference type="AlphaFoldDB" id="A0A4Q0Q7G1"/>
<name>A0A4Q0Q7G1_9BRAD</name>
<evidence type="ECO:0000313" key="2">
    <source>
        <dbReference type="Proteomes" id="UP000290174"/>
    </source>
</evidence>
<protein>
    <submittedName>
        <fullName evidence="1">Uncharacterized protein</fullName>
    </submittedName>
</protein>
<evidence type="ECO:0000313" key="1">
    <source>
        <dbReference type="EMBL" id="RXG85267.1"/>
    </source>
</evidence>
<comment type="caution">
    <text evidence="1">The sequence shown here is derived from an EMBL/GenBank/DDBJ whole genome shotgun (WGS) entry which is preliminary data.</text>
</comment>
<accession>A0A4Q0Q7G1</accession>
<sequence length="72" mass="7833">METARKLGLLGGENRRIGGRVCQDLVATAKSGISSDTELIEYALAEVALEDDFGTRLIRRKGQVAKDVDLEL</sequence>
<reference evidence="1 2" key="1">
    <citation type="submission" date="2018-11" db="EMBL/GenBank/DDBJ databases">
        <title>Bradyrhizobium sp. nov., isolated from effective nodules of peanut in China.</title>
        <authorList>
            <person name="Li Y."/>
        </authorList>
    </citation>
    <scope>NUCLEOTIDE SEQUENCE [LARGE SCALE GENOMIC DNA]</scope>
    <source>
        <strain evidence="1 2">CCBAU 51770</strain>
    </source>
</reference>
<gene>
    <name evidence="1" type="ORF">EAS61_36610</name>
</gene>
<organism evidence="1 2">
    <name type="scientific">Bradyrhizobium zhanjiangense</name>
    <dbReference type="NCBI Taxonomy" id="1325107"/>
    <lineage>
        <taxon>Bacteria</taxon>
        <taxon>Pseudomonadati</taxon>
        <taxon>Pseudomonadota</taxon>
        <taxon>Alphaproteobacteria</taxon>
        <taxon>Hyphomicrobiales</taxon>
        <taxon>Nitrobacteraceae</taxon>
        <taxon>Bradyrhizobium</taxon>
    </lineage>
</organism>
<dbReference type="EMBL" id="RKMK01000060">
    <property type="protein sequence ID" value="RXG85267.1"/>
    <property type="molecule type" value="Genomic_DNA"/>
</dbReference>
<proteinExistence type="predicted"/>
<dbReference type="Proteomes" id="UP000290174">
    <property type="component" value="Unassembled WGS sequence"/>
</dbReference>